<accession>A0A6B0TYE3</accession>
<feature type="domain" description="Amidohydrolase-related" evidence="2">
    <location>
        <begin position="124"/>
        <end position="471"/>
    </location>
</feature>
<reference evidence="3 4" key="1">
    <citation type="submission" date="2019-12" db="EMBL/GenBank/DDBJ databases">
        <title>Strain KN286 was isolated from seawater, which was collected from Caroline Seamount in the tropical western Pacific.</title>
        <authorList>
            <person name="Wang Q."/>
        </authorList>
    </citation>
    <scope>NUCLEOTIDE SEQUENCE [LARGE SCALE GENOMIC DNA]</scope>
    <source>
        <strain evidence="3 4">KN286</strain>
    </source>
</reference>
<evidence type="ECO:0000313" key="3">
    <source>
        <dbReference type="EMBL" id="MXU66064.1"/>
    </source>
</evidence>
<dbReference type="RefSeq" id="WP_160855238.1">
    <property type="nucleotide sequence ID" value="NZ_WUWG01000004.1"/>
</dbReference>
<dbReference type="Gene3D" id="2.30.40.10">
    <property type="entry name" value="Urease, subunit C, domain 1"/>
    <property type="match status" value="1"/>
</dbReference>
<dbReference type="EMBL" id="WUWG01000004">
    <property type="protein sequence ID" value="MXU66064.1"/>
    <property type="molecule type" value="Genomic_DNA"/>
</dbReference>
<organism evidence="3 4">
    <name type="scientific">Oceanomicrobium pacificus</name>
    <dbReference type="NCBI Taxonomy" id="2692916"/>
    <lineage>
        <taxon>Bacteria</taxon>
        <taxon>Pseudomonadati</taxon>
        <taxon>Pseudomonadota</taxon>
        <taxon>Alphaproteobacteria</taxon>
        <taxon>Rhodobacterales</taxon>
        <taxon>Paracoccaceae</taxon>
        <taxon>Oceanomicrobium</taxon>
    </lineage>
</organism>
<keyword evidence="3" id="KW-0378">Hydrolase</keyword>
<dbReference type="PANTHER" id="PTHR43135">
    <property type="entry name" value="ALPHA-D-RIBOSE 1-METHYLPHOSPHONATE 5-TRIPHOSPHATE DIPHOSPHATASE"/>
    <property type="match status" value="1"/>
</dbReference>
<name>A0A6B0TYE3_9RHOB</name>
<evidence type="ECO:0000256" key="1">
    <source>
        <dbReference type="SAM" id="SignalP"/>
    </source>
</evidence>
<dbReference type="Pfam" id="PF01979">
    <property type="entry name" value="Amidohydro_1"/>
    <property type="match status" value="1"/>
</dbReference>
<keyword evidence="1" id="KW-0732">Signal</keyword>
<dbReference type="PANTHER" id="PTHR43135:SF3">
    <property type="entry name" value="ALPHA-D-RIBOSE 1-METHYLPHOSPHONATE 5-TRIPHOSPHATE DIPHOSPHATASE"/>
    <property type="match status" value="1"/>
</dbReference>
<keyword evidence="4" id="KW-1185">Reference proteome</keyword>
<dbReference type="InterPro" id="IPR051781">
    <property type="entry name" value="Metallo-dep_Hydrolase"/>
</dbReference>
<comment type="caution">
    <text evidence="3">The sequence shown here is derived from an EMBL/GenBank/DDBJ whole genome shotgun (WGS) entry which is preliminary data.</text>
</comment>
<dbReference type="CDD" id="cd01299">
    <property type="entry name" value="Met_dep_hydrolase_A"/>
    <property type="match status" value="1"/>
</dbReference>
<dbReference type="InterPro" id="IPR006680">
    <property type="entry name" value="Amidohydro-rel"/>
</dbReference>
<dbReference type="SUPFAM" id="SSF51338">
    <property type="entry name" value="Composite domain of metallo-dependent hydrolases"/>
    <property type="match status" value="2"/>
</dbReference>
<dbReference type="InterPro" id="IPR032466">
    <property type="entry name" value="Metal_Hydrolase"/>
</dbReference>
<gene>
    <name evidence="3" type="ORF">GSH16_11445</name>
</gene>
<dbReference type="InterPro" id="IPR018228">
    <property type="entry name" value="DNase_TatD-rel_CS"/>
</dbReference>
<dbReference type="SUPFAM" id="SSF51556">
    <property type="entry name" value="Metallo-dependent hydrolases"/>
    <property type="match status" value="1"/>
</dbReference>
<dbReference type="PROSITE" id="PS01137">
    <property type="entry name" value="TATD_1"/>
    <property type="match status" value="1"/>
</dbReference>
<dbReference type="InterPro" id="IPR011059">
    <property type="entry name" value="Metal-dep_hydrolase_composite"/>
</dbReference>
<dbReference type="Gene3D" id="3.20.20.140">
    <property type="entry name" value="Metal-dependent hydrolases"/>
    <property type="match status" value="1"/>
</dbReference>
<feature type="signal peptide" evidence="1">
    <location>
        <begin position="1"/>
        <end position="25"/>
    </location>
</feature>
<sequence length="505" mass="54949">MTTLNLKALLPAMSMAIALTTPAIAQDIPNIPSEVTLFKNVMVFDGVNDGLKDADVLVVKNKIHKIAEDIPESGTWEVQVQTGGSKRLPDPVGGIDGYSFTIQTERGIETKEVEVNVIDGGGRTLMPGLIDSHVHVNMYKDGTIPGLQDTTWEEIGARSAAFAQEMLAMGFTTVRDMCGAHGGLRAVIDEGSLPGPRIYSSGACLSQTGGHGDWGIAGQRKNESNLERLEITRLVDGPAEVLQGARRNFALGANYLKIMVSGGVTSIKDPIYQSAFTDEEIAAAVEVAGDMDSYVAMHVFMDSDLSRALDLGVKVVDHGLTITEPTMQKLVEKEAFFSPNLTALAPEALEHPMHQDPTFPPTAKFLWLRKNSEQLFDLVRKYKPKMVFDSDYVLLTGVPYRQSMDFTKAFMAREFGNLWALQMMTSNGGELAALTGRGNPYPEGKLGVIEEGAYADILIVDGNPLEDITAIGAVDTWFDAEPRGQDVPSIRVIMKDGKFYKNTLD</sequence>
<feature type="chain" id="PRO_5025398210" evidence="1">
    <location>
        <begin position="26"/>
        <end position="505"/>
    </location>
</feature>
<dbReference type="AlphaFoldDB" id="A0A6B0TYE3"/>
<evidence type="ECO:0000313" key="4">
    <source>
        <dbReference type="Proteomes" id="UP000436016"/>
    </source>
</evidence>
<protein>
    <submittedName>
        <fullName evidence="3">Amidohydrolase family protein</fullName>
    </submittedName>
</protein>
<dbReference type="Proteomes" id="UP000436016">
    <property type="component" value="Unassembled WGS sequence"/>
</dbReference>
<proteinExistence type="predicted"/>
<dbReference type="GO" id="GO:0016810">
    <property type="term" value="F:hydrolase activity, acting on carbon-nitrogen (but not peptide) bonds"/>
    <property type="evidence" value="ECO:0007669"/>
    <property type="project" value="InterPro"/>
</dbReference>
<dbReference type="InterPro" id="IPR057744">
    <property type="entry name" value="OTAase-like"/>
</dbReference>
<evidence type="ECO:0000259" key="2">
    <source>
        <dbReference type="Pfam" id="PF01979"/>
    </source>
</evidence>